<protein>
    <submittedName>
        <fullName evidence="2">Uncharacterized protein</fullName>
    </submittedName>
</protein>
<sequence>MFEPEGRVFRRRRVRLARVLTEEHRGPALILRGRRDGGGLFFGDFLLATQKKVTCVCCTGMYEFRGSAGCAGAISTTHKYSSYIDNCADRRTTKKHKSLDSGFRRNDASSWVSHP</sequence>
<dbReference type="EMBL" id="MFSP01000200">
    <property type="protein sequence ID" value="OGI61353.1"/>
    <property type="molecule type" value="Genomic_DNA"/>
</dbReference>
<evidence type="ECO:0000313" key="2">
    <source>
        <dbReference type="EMBL" id="OGI61353.1"/>
    </source>
</evidence>
<dbReference type="AlphaFoldDB" id="A0A1F6UVG6"/>
<name>A0A1F6UVG6_9PROT</name>
<feature type="region of interest" description="Disordered" evidence="1">
    <location>
        <begin position="94"/>
        <end position="115"/>
    </location>
</feature>
<evidence type="ECO:0000256" key="1">
    <source>
        <dbReference type="SAM" id="MobiDB-lite"/>
    </source>
</evidence>
<comment type="caution">
    <text evidence="2">The sequence shown here is derived from an EMBL/GenBank/DDBJ whole genome shotgun (WGS) entry which is preliminary data.</text>
</comment>
<proteinExistence type="predicted"/>
<organism evidence="2 3">
    <name type="scientific">Candidatus Muproteobacteria bacterium RBG_16_60_9</name>
    <dbReference type="NCBI Taxonomy" id="1817755"/>
    <lineage>
        <taxon>Bacteria</taxon>
        <taxon>Pseudomonadati</taxon>
        <taxon>Pseudomonadota</taxon>
        <taxon>Candidatus Muproteobacteria</taxon>
    </lineage>
</organism>
<gene>
    <name evidence="2" type="ORF">A2W18_02315</name>
</gene>
<accession>A0A1F6UVG6</accession>
<dbReference type="Proteomes" id="UP000179076">
    <property type="component" value="Unassembled WGS sequence"/>
</dbReference>
<feature type="compositionally biased region" description="Basic and acidic residues" evidence="1">
    <location>
        <begin position="98"/>
        <end position="107"/>
    </location>
</feature>
<evidence type="ECO:0000313" key="3">
    <source>
        <dbReference type="Proteomes" id="UP000179076"/>
    </source>
</evidence>
<reference evidence="2 3" key="1">
    <citation type="journal article" date="2016" name="Nat. Commun.">
        <title>Thousands of microbial genomes shed light on interconnected biogeochemical processes in an aquifer system.</title>
        <authorList>
            <person name="Anantharaman K."/>
            <person name="Brown C.T."/>
            <person name="Hug L.A."/>
            <person name="Sharon I."/>
            <person name="Castelle C.J."/>
            <person name="Probst A.J."/>
            <person name="Thomas B.C."/>
            <person name="Singh A."/>
            <person name="Wilkins M.J."/>
            <person name="Karaoz U."/>
            <person name="Brodie E.L."/>
            <person name="Williams K.H."/>
            <person name="Hubbard S.S."/>
            <person name="Banfield J.F."/>
        </authorList>
    </citation>
    <scope>NUCLEOTIDE SEQUENCE [LARGE SCALE GENOMIC DNA]</scope>
</reference>